<evidence type="ECO:0000313" key="1">
    <source>
        <dbReference type="EMBL" id="KAF1998840.1"/>
    </source>
</evidence>
<name>A0A6A5WAB8_9PLEO</name>
<keyword evidence="2" id="KW-1185">Reference proteome</keyword>
<accession>A0A6A5WAB8</accession>
<dbReference type="Proteomes" id="UP000799779">
    <property type="component" value="Unassembled WGS sequence"/>
</dbReference>
<organism evidence="1 2">
    <name type="scientific">Amniculicola lignicola CBS 123094</name>
    <dbReference type="NCBI Taxonomy" id="1392246"/>
    <lineage>
        <taxon>Eukaryota</taxon>
        <taxon>Fungi</taxon>
        <taxon>Dikarya</taxon>
        <taxon>Ascomycota</taxon>
        <taxon>Pezizomycotina</taxon>
        <taxon>Dothideomycetes</taxon>
        <taxon>Pleosporomycetidae</taxon>
        <taxon>Pleosporales</taxon>
        <taxon>Amniculicolaceae</taxon>
        <taxon>Amniculicola</taxon>
    </lineage>
</organism>
<evidence type="ECO:0008006" key="3">
    <source>
        <dbReference type="Google" id="ProtNLM"/>
    </source>
</evidence>
<dbReference type="OrthoDB" id="3713270at2759"/>
<sequence>MTTQHSSHLSLSTLPIELLLRIYEVLPSFNEVLGLKATCRVLCRVWIQYRKAIIKVIAIKHFECYDYAREVLALKRHGSVPVDQEDLSDRDLMYLSRNASRVKKFIREIEQRLIPELKISGLPPGKRITIYGGSDTHPPTLTDTERTRVIRGCYQIWSLAHGRDNEGIVRAKVASIRPRQLFYFAELTEWARVIDFPEDRWDTFIIFKAKNVALKALYRNMYGSLPPKFQEINGYEDPVRLFMIWDHSQHHLRNIVCRRPLSNLCWDTRGELHDHLWDYELGDENFLAKDWTESAI</sequence>
<protein>
    <recommendedName>
        <fullName evidence="3">F-box domain-containing protein</fullName>
    </recommendedName>
</protein>
<dbReference type="EMBL" id="ML977600">
    <property type="protein sequence ID" value="KAF1998840.1"/>
    <property type="molecule type" value="Genomic_DNA"/>
</dbReference>
<evidence type="ECO:0000313" key="2">
    <source>
        <dbReference type="Proteomes" id="UP000799779"/>
    </source>
</evidence>
<dbReference type="AlphaFoldDB" id="A0A6A5WAB8"/>
<reference evidence="1" key="1">
    <citation type="journal article" date="2020" name="Stud. Mycol.">
        <title>101 Dothideomycetes genomes: a test case for predicting lifestyles and emergence of pathogens.</title>
        <authorList>
            <person name="Haridas S."/>
            <person name="Albert R."/>
            <person name="Binder M."/>
            <person name="Bloem J."/>
            <person name="Labutti K."/>
            <person name="Salamov A."/>
            <person name="Andreopoulos B."/>
            <person name="Baker S."/>
            <person name="Barry K."/>
            <person name="Bills G."/>
            <person name="Bluhm B."/>
            <person name="Cannon C."/>
            <person name="Castanera R."/>
            <person name="Culley D."/>
            <person name="Daum C."/>
            <person name="Ezra D."/>
            <person name="Gonzalez J."/>
            <person name="Henrissat B."/>
            <person name="Kuo A."/>
            <person name="Liang C."/>
            <person name="Lipzen A."/>
            <person name="Lutzoni F."/>
            <person name="Magnuson J."/>
            <person name="Mondo S."/>
            <person name="Nolan M."/>
            <person name="Ohm R."/>
            <person name="Pangilinan J."/>
            <person name="Park H.-J."/>
            <person name="Ramirez L."/>
            <person name="Alfaro M."/>
            <person name="Sun H."/>
            <person name="Tritt A."/>
            <person name="Yoshinaga Y."/>
            <person name="Zwiers L.-H."/>
            <person name="Turgeon B."/>
            <person name="Goodwin S."/>
            <person name="Spatafora J."/>
            <person name="Crous P."/>
            <person name="Grigoriev I."/>
        </authorList>
    </citation>
    <scope>NUCLEOTIDE SEQUENCE</scope>
    <source>
        <strain evidence="1">CBS 123094</strain>
    </source>
</reference>
<gene>
    <name evidence="1" type="ORF">P154DRAFT_240031</name>
</gene>
<proteinExistence type="predicted"/>